<accession>A0A1H8RHB0</accession>
<organism evidence="2 4">
    <name type="scientific">Rhizobium tibeticum</name>
    <dbReference type="NCBI Taxonomy" id="501024"/>
    <lineage>
        <taxon>Bacteria</taxon>
        <taxon>Pseudomonadati</taxon>
        <taxon>Pseudomonadota</taxon>
        <taxon>Alphaproteobacteria</taxon>
        <taxon>Hyphomicrobiales</taxon>
        <taxon>Rhizobiaceae</taxon>
        <taxon>Rhizobium/Agrobacterium group</taxon>
        <taxon>Rhizobium</taxon>
    </lineage>
</organism>
<protein>
    <recommendedName>
        <fullName evidence="6">Lipoprotein</fullName>
    </recommendedName>
</protein>
<dbReference type="EMBL" id="FNXB01000024">
    <property type="protein sequence ID" value="SEI06836.1"/>
    <property type="molecule type" value="Genomic_DNA"/>
</dbReference>
<evidence type="ECO:0000256" key="1">
    <source>
        <dbReference type="SAM" id="SignalP"/>
    </source>
</evidence>
<dbReference type="EMBL" id="FOCV01000021">
    <property type="protein sequence ID" value="SEO65919.1"/>
    <property type="molecule type" value="Genomic_DNA"/>
</dbReference>
<evidence type="ECO:0000313" key="2">
    <source>
        <dbReference type="EMBL" id="SEI06836.1"/>
    </source>
</evidence>
<feature type="signal peptide" evidence="1">
    <location>
        <begin position="1"/>
        <end position="22"/>
    </location>
</feature>
<dbReference type="Proteomes" id="UP000183063">
    <property type="component" value="Unassembled WGS sequence"/>
</dbReference>
<name>A0A1H8RHB0_9HYPH</name>
<reference evidence="4" key="2">
    <citation type="submission" date="2016-10" db="EMBL/GenBank/DDBJ databases">
        <authorList>
            <person name="Wibberg D."/>
        </authorList>
    </citation>
    <scope>NUCLEOTIDE SEQUENCE [LARGE SCALE GENOMIC DNA]</scope>
</reference>
<gene>
    <name evidence="2" type="ORF">RTCCBAU85039_4167</name>
    <name evidence="3" type="ORF">SAMN05216228_1021118</name>
</gene>
<sequence length="55" mass="5641">MIRMHKPIAAFAFLLLAAISSSCTPGGPGARSLNEPLNLACADGFKARGDGSCSF</sequence>
<keyword evidence="5" id="KW-1185">Reference proteome</keyword>
<keyword evidence="1" id="KW-0732">Signal</keyword>
<dbReference type="AlphaFoldDB" id="A0A1H8RHB0"/>
<evidence type="ECO:0000313" key="4">
    <source>
        <dbReference type="Proteomes" id="UP000183063"/>
    </source>
</evidence>
<feature type="chain" id="PRO_5030029757" description="Lipoprotein" evidence="1">
    <location>
        <begin position="23"/>
        <end position="55"/>
    </location>
</feature>
<dbReference type="PROSITE" id="PS51257">
    <property type="entry name" value="PROKAR_LIPOPROTEIN"/>
    <property type="match status" value="1"/>
</dbReference>
<evidence type="ECO:0008006" key="6">
    <source>
        <dbReference type="Google" id="ProtNLM"/>
    </source>
</evidence>
<proteinExistence type="predicted"/>
<evidence type="ECO:0000313" key="5">
    <source>
        <dbReference type="Proteomes" id="UP000198939"/>
    </source>
</evidence>
<evidence type="ECO:0000313" key="3">
    <source>
        <dbReference type="EMBL" id="SEO65919.1"/>
    </source>
</evidence>
<dbReference type="Proteomes" id="UP000198939">
    <property type="component" value="Unassembled WGS sequence"/>
</dbReference>
<reference evidence="2" key="3">
    <citation type="submission" date="2016-10" db="EMBL/GenBank/DDBJ databases">
        <authorList>
            <person name="de Groot N.N."/>
        </authorList>
    </citation>
    <scope>NUCLEOTIDE SEQUENCE [LARGE SCALE GENOMIC DNA]</scope>
    <source>
        <strain evidence="2">CCBAU85039</strain>
    </source>
</reference>
<reference evidence="3 5" key="1">
    <citation type="submission" date="2016-10" db="EMBL/GenBank/DDBJ databases">
        <authorList>
            <person name="Varghese N."/>
            <person name="Submissions S."/>
        </authorList>
    </citation>
    <scope>NUCLEOTIDE SEQUENCE [LARGE SCALE GENOMIC DNA]</scope>
    <source>
        <strain evidence="3 5">CGMCC 1.7071</strain>
    </source>
</reference>